<evidence type="ECO:0000256" key="1">
    <source>
        <dbReference type="ARBA" id="ARBA00023015"/>
    </source>
</evidence>
<dbReference type="Gene3D" id="1.10.10.60">
    <property type="entry name" value="Homeodomain-like"/>
    <property type="match status" value="2"/>
</dbReference>
<dbReference type="InterPro" id="IPR018060">
    <property type="entry name" value="HTH_AraC"/>
</dbReference>
<proteinExistence type="predicted"/>
<dbReference type="InterPro" id="IPR050204">
    <property type="entry name" value="AraC_XylS_family_regulators"/>
</dbReference>
<evidence type="ECO:0000256" key="3">
    <source>
        <dbReference type="ARBA" id="ARBA00023163"/>
    </source>
</evidence>
<dbReference type="Pfam" id="PF12833">
    <property type="entry name" value="HTH_18"/>
    <property type="match status" value="1"/>
</dbReference>
<dbReference type="SUPFAM" id="SSF46689">
    <property type="entry name" value="Homeodomain-like"/>
    <property type="match status" value="2"/>
</dbReference>
<comment type="caution">
    <text evidence="5">The sequence shown here is derived from an EMBL/GenBank/DDBJ whole genome shotgun (WGS) entry which is preliminary data.</text>
</comment>
<dbReference type="InterPro" id="IPR037923">
    <property type="entry name" value="HTH-like"/>
</dbReference>
<reference evidence="6" key="1">
    <citation type="journal article" date="2019" name="Int. J. Syst. Evol. Microbiol.">
        <title>The Global Catalogue of Microorganisms (GCM) 10K type strain sequencing project: providing services to taxonomists for standard genome sequencing and annotation.</title>
        <authorList>
            <consortium name="The Broad Institute Genomics Platform"/>
            <consortium name="The Broad Institute Genome Sequencing Center for Infectious Disease"/>
            <person name="Wu L."/>
            <person name="Ma J."/>
        </authorList>
    </citation>
    <scope>NUCLEOTIDE SEQUENCE [LARGE SCALE GENOMIC DNA]</scope>
    <source>
        <strain evidence="6">CGMCC 1.16326</strain>
    </source>
</reference>
<keyword evidence="1" id="KW-0805">Transcription regulation</keyword>
<dbReference type="RefSeq" id="WP_291673023.1">
    <property type="nucleotide sequence ID" value="NZ_JBHSLV010000021.1"/>
</dbReference>
<sequence length="294" mass="32119">MTTAIEPGQPAGLERLCATASPGDWIRTAPDGEGIERIEAFFSGHAYDTHRHDTYAIGYTVSGVQSFDYRGAQRDSTPGDLIVLHPDELHNGRAGIEDGFRYRMAYVEPGLIMAALAGRASAIPFIGNAVCRDGSLMRALVGLLGDVEHGLEPLERDAAVGALAEALLKLDPSCALKSAEKSAMQACERARDFLSESRDEAIDSAQLEAITGLDRYALARQFRRRYGTSPHHYLVMRRLERARLLIRQGEALAEAAAASGFADQSHMTRHFRKAYGQSPGRWRAMQVGDRPHAA</sequence>
<dbReference type="EMBL" id="JBHSLV010000021">
    <property type="protein sequence ID" value="MFC5393554.1"/>
    <property type="molecule type" value="Genomic_DNA"/>
</dbReference>
<evidence type="ECO:0000313" key="5">
    <source>
        <dbReference type="EMBL" id="MFC5393554.1"/>
    </source>
</evidence>
<accession>A0ABW0HC95</accession>
<name>A0ABW0HC95_9HYPH</name>
<dbReference type="Proteomes" id="UP001596104">
    <property type="component" value="Unassembled WGS sequence"/>
</dbReference>
<dbReference type="InterPro" id="IPR003313">
    <property type="entry name" value="AraC-bd"/>
</dbReference>
<organism evidence="5 6">
    <name type="scientific">Bosea vestrisii</name>
    <dbReference type="NCBI Taxonomy" id="151416"/>
    <lineage>
        <taxon>Bacteria</taxon>
        <taxon>Pseudomonadati</taxon>
        <taxon>Pseudomonadota</taxon>
        <taxon>Alphaproteobacteria</taxon>
        <taxon>Hyphomicrobiales</taxon>
        <taxon>Boseaceae</taxon>
        <taxon>Bosea</taxon>
    </lineage>
</organism>
<evidence type="ECO:0000259" key="4">
    <source>
        <dbReference type="PROSITE" id="PS01124"/>
    </source>
</evidence>
<feature type="domain" description="HTH araC/xylS-type" evidence="4">
    <location>
        <begin position="188"/>
        <end position="285"/>
    </location>
</feature>
<protein>
    <submittedName>
        <fullName evidence="5">AraC family transcriptional regulator</fullName>
    </submittedName>
</protein>
<dbReference type="PANTHER" id="PTHR46796:SF2">
    <property type="entry name" value="TRANSCRIPTIONAL REGULATORY PROTEIN"/>
    <property type="match status" value="1"/>
</dbReference>
<dbReference type="SUPFAM" id="SSF51215">
    <property type="entry name" value="Regulatory protein AraC"/>
    <property type="match status" value="1"/>
</dbReference>
<gene>
    <name evidence="5" type="ORF">ACFPPC_12990</name>
</gene>
<dbReference type="InterPro" id="IPR009057">
    <property type="entry name" value="Homeodomain-like_sf"/>
</dbReference>
<dbReference type="PROSITE" id="PS01124">
    <property type="entry name" value="HTH_ARAC_FAMILY_2"/>
    <property type="match status" value="1"/>
</dbReference>
<evidence type="ECO:0000256" key="2">
    <source>
        <dbReference type="ARBA" id="ARBA00023125"/>
    </source>
</evidence>
<dbReference type="PANTHER" id="PTHR46796">
    <property type="entry name" value="HTH-TYPE TRANSCRIPTIONAL ACTIVATOR RHAS-RELATED"/>
    <property type="match status" value="1"/>
</dbReference>
<keyword evidence="3" id="KW-0804">Transcription</keyword>
<dbReference type="Pfam" id="PF02311">
    <property type="entry name" value="AraC_binding"/>
    <property type="match status" value="1"/>
</dbReference>
<evidence type="ECO:0000313" key="6">
    <source>
        <dbReference type="Proteomes" id="UP001596104"/>
    </source>
</evidence>
<dbReference type="SMART" id="SM00342">
    <property type="entry name" value="HTH_ARAC"/>
    <property type="match status" value="1"/>
</dbReference>
<keyword evidence="6" id="KW-1185">Reference proteome</keyword>
<keyword evidence="2" id="KW-0238">DNA-binding</keyword>